<proteinExistence type="predicted"/>
<sequence length="124" mass="13274">MTGPALLPTVMSHPALPHHLPPPCPSPEMAYVPGTTSVSLSVYLCLTKLSSLSPKPIAKIHFTVCPFSPSIPACSPAMATHFLSRFLPAGLQPFRAWDPTELSAPKLLDDNDNDSDGYGHLGWV</sequence>
<accession>A0A8T2P048</accession>
<name>A0A8T2P048_9TELE</name>
<keyword evidence="2" id="KW-1185">Reference proteome</keyword>
<comment type="caution">
    <text evidence="1">The sequence shown here is derived from an EMBL/GenBank/DDBJ whole genome shotgun (WGS) entry which is preliminary data.</text>
</comment>
<gene>
    <name evidence="1" type="ORF">JZ751_009621</name>
</gene>
<dbReference type="Proteomes" id="UP000824540">
    <property type="component" value="Unassembled WGS sequence"/>
</dbReference>
<dbReference type="EMBL" id="JAFBMS010000018">
    <property type="protein sequence ID" value="KAG9345080.1"/>
    <property type="molecule type" value="Genomic_DNA"/>
</dbReference>
<dbReference type="AlphaFoldDB" id="A0A8T2P048"/>
<organism evidence="1 2">
    <name type="scientific">Albula glossodonta</name>
    <name type="common">roundjaw bonefish</name>
    <dbReference type="NCBI Taxonomy" id="121402"/>
    <lineage>
        <taxon>Eukaryota</taxon>
        <taxon>Metazoa</taxon>
        <taxon>Chordata</taxon>
        <taxon>Craniata</taxon>
        <taxon>Vertebrata</taxon>
        <taxon>Euteleostomi</taxon>
        <taxon>Actinopterygii</taxon>
        <taxon>Neopterygii</taxon>
        <taxon>Teleostei</taxon>
        <taxon>Albuliformes</taxon>
        <taxon>Albulidae</taxon>
        <taxon>Albula</taxon>
    </lineage>
</organism>
<protein>
    <submittedName>
        <fullName evidence="1">Uncharacterized protein</fullName>
    </submittedName>
</protein>
<reference evidence="1" key="1">
    <citation type="thesis" date="2021" institute="BYU ScholarsArchive" country="Provo, UT, USA">
        <title>Applications of and Algorithms for Genome Assembly and Genomic Analyses with an Emphasis on Marine Teleosts.</title>
        <authorList>
            <person name="Pickett B.D."/>
        </authorList>
    </citation>
    <scope>NUCLEOTIDE SEQUENCE</scope>
    <source>
        <strain evidence="1">HI-2016</strain>
    </source>
</reference>
<evidence type="ECO:0000313" key="1">
    <source>
        <dbReference type="EMBL" id="KAG9345080.1"/>
    </source>
</evidence>
<evidence type="ECO:0000313" key="2">
    <source>
        <dbReference type="Proteomes" id="UP000824540"/>
    </source>
</evidence>